<comment type="caution">
    <text evidence="1">The sequence shown here is derived from an EMBL/GenBank/DDBJ whole genome shotgun (WGS) entry which is preliminary data.</text>
</comment>
<reference evidence="1 2" key="1">
    <citation type="submission" date="2018-06" db="EMBL/GenBank/DDBJ databases">
        <title>Genomic Encyclopedia of Archaeal and Bacterial Type Strains, Phase II (KMG-II): from individual species to whole genera.</title>
        <authorList>
            <person name="Goeker M."/>
        </authorList>
    </citation>
    <scope>NUCLEOTIDE SEQUENCE [LARGE SCALE GENOMIC DNA]</scope>
    <source>
        <strain evidence="1 2">DSM 23857</strain>
    </source>
</reference>
<dbReference type="EMBL" id="QLLL01000007">
    <property type="protein sequence ID" value="RAJ01622.1"/>
    <property type="molecule type" value="Genomic_DNA"/>
</dbReference>
<dbReference type="AlphaFoldDB" id="A0A327QDB7"/>
<evidence type="ECO:0000313" key="1">
    <source>
        <dbReference type="EMBL" id="RAJ01622.1"/>
    </source>
</evidence>
<proteinExistence type="predicted"/>
<protein>
    <submittedName>
        <fullName evidence="1">Uncharacterized protein</fullName>
    </submittedName>
</protein>
<name>A0A327QDB7_9BACT</name>
<organism evidence="1 2">
    <name type="scientific">Chitinophaga skermanii</name>
    <dbReference type="NCBI Taxonomy" id="331697"/>
    <lineage>
        <taxon>Bacteria</taxon>
        <taxon>Pseudomonadati</taxon>
        <taxon>Bacteroidota</taxon>
        <taxon>Chitinophagia</taxon>
        <taxon>Chitinophagales</taxon>
        <taxon>Chitinophagaceae</taxon>
        <taxon>Chitinophaga</taxon>
    </lineage>
</organism>
<accession>A0A327QDB7</accession>
<evidence type="ECO:0000313" key="2">
    <source>
        <dbReference type="Proteomes" id="UP000249547"/>
    </source>
</evidence>
<dbReference type="PROSITE" id="PS51257">
    <property type="entry name" value="PROKAR_LIPOPROTEIN"/>
    <property type="match status" value="1"/>
</dbReference>
<sequence length="344" mass="40527">MQKLLTFLCFIMMLYACKTPPQQHLPCERIHLVESIYQQVATQHWPELAQAPKVPLVYIEDSIAYLAYAPDSLVKKVNAKRVACEHLSLYAFPAPHFAHEFHMEMGIDFLDSCALNYLTPVMYCSSVEVTQHFIPTTKSTEDWAAMVAHEYFHGFQFQHKNIRDFVREEMANTMTADSIHAFYTDVDWFKQSIDKENALLLKALQVSTRDSVEKCLLAFRITREQRREEFQRTYEYDIAMYEDYFEKVEGSARYMEFAVLNSYAQQPAADQLAQVDTLFHHYNDYKNFDFHKEPWLFKTQRSAKYFYATGFNQLRVLDKLKINYKKAFFSTNKSPYSFIAAIFK</sequence>
<gene>
    <name evidence="1" type="ORF">LX64_03839</name>
</gene>
<dbReference type="Proteomes" id="UP000249547">
    <property type="component" value="Unassembled WGS sequence"/>
</dbReference>
<keyword evidence="2" id="KW-1185">Reference proteome</keyword>